<reference evidence="1 2" key="1">
    <citation type="submission" date="2018-08" db="EMBL/GenBank/DDBJ databases">
        <title>Recombination of ecologically and evolutionarily significant loci maintains genetic cohesion in the Pseudomonas syringae species complex.</title>
        <authorList>
            <person name="Dillon M."/>
            <person name="Thakur S."/>
            <person name="Almeida R.N.D."/>
            <person name="Weir B.S."/>
            <person name="Guttman D.S."/>
        </authorList>
    </citation>
    <scope>NUCLEOTIDE SEQUENCE [LARGE SCALE GENOMIC DNA]</scope>
    <source>
        <strain evidence="1 2">ICMP 19589</strain>
    </source>
</reference>
<protein>
    <submittedName>
        <fullName evidence="1">Uncharacterized protein</fullName>
    </submittedName>
</protein>
<organism evidence="1 2">
    <name type="scientific">Pseudomonas syringae pv. actinidiae</name>
    <dbReference type="NCBI Taxonomy" id="103796"/>
    <lineage>
        <taxon>Bacteria</taxon>
        <taxon>Pseudomonadati</taxon>
        <taxon>Pseudomonadota</taxon>
        <taxon>Gammaproteobacteria</taxon>
        <taxon>Pseudomonadales</taxon>
        <taxon>Pseudomonadaceae</taxon>
        <taxon>Pseudomonas</taxon>
        <taxon>Pseudomonas syringae</taxon>
    </lineage>
</organism>
<name>A0A7Z6XZU3_PSESF</name>
<dbReference type="AlphaFoldDB" id="A0A7Z6XZU3"/>
<evidence type="ECO:0000313" key="2">
    <source>
        <dbReference type="Proteomes" id="UP000282289"/>
    </source>
</evidence>
<dbReference type="Proteomes" id="UP000282289">
    <property type="component" value="Unassembled WGS sequence"/>
</dbReference>
<sequence>MCSPHWPSQAGVNDIVDIRAPRLGPMRAGLAVTKKLNDLLFVYLLRTLVG</sequence>
<accession>A0A7Z6XZU3</accession>
<gene>
    <name evidence="1" type="ORF">ALQ15_200100</name>
</gene>
<proteinExistence type="predicted"/>
<dbReference type="EMBL" id="RBQT01000020">
    <property type="protein sequence ID" value="RMP83678.1"/>
    <property type="molecule type" value="Genomic_DNA"/>
</dbReference>
<comment type="caution">
    <text evidence="1">The sequence shown here is derived from an EMBL/GenBank/DDBJ whole genome shotgun (WGS) entry which is preliminary data.</text>
</comment>
<evidence type="ECO:0000313" key="1">
    <source>
        <dbReference type="EMBL" id="RMP83678.1"/>
    </source>
</evidence>